<dbReference type="InterPro" id="IPR038770">
    <property type="entry name" value="Na+/solute_symporter_sf"/>
</dbReference>
<dbReference type="RefSeq" id="WP_037517996.1">
    <property type="nucleotide sequence ID" value="NZ_JGVR01000005.1"/>
</dbReference>
<keyword evidence="4" id="KW-1003">Cell membrane</keyword>
<evidence type="ECO:0000256" key="2">
    <source>
        <dbReference type="ARBA" id="ARBA00010145"/>
    </source>
</evidence>
<dbReference type="GO" id="GO:0005886">
    <property type="term" value="C:plasma membrane"/>
    <property type="evidence" value="ECO:0007669"/>
    <property type="project" value="UniProtKB-SubCell"/>
</dbReference>
<proteinExistence type="inferred from homology"/>
<keyword evidence="3" id="KW-0813">Transport</keyword>
<dbReference type="Pfam" id="PF03547">
    <property type="entry name" value="Mem_trans"/>
    <property type="match status" value="1"/>
</dbReference>
<dbReference type="STRING" id="13690.AX777_10920"/>
<keyword evidence="7 8" id="KW-0472">Membrane</keyword>
<dbReference type="EMBL" id="JGVR01000005">
    <property type="protein sequence ID" value="KEZ20079.1"/>
    <property type="molecule type" value="Genomic_DNA"/>
</dbReference>
<feature type="transmembrane region" description="Helical" evidence="8">
    <location>
        <begin position="288"/>
        <end position="308"/>
    </location>
</feature>
<reference evidence="9 10" key="1">
    <citation type="submission" date="2014-03" db="EMBL/GenBank/DDBJ databases">
        <title>Genome sequence of Sphingobium yanoikuyae B1.</title>
        <authorList>
            <person name="Gan H.M."/>
            <person name="Gan H.Y."/>
            <person name="Savka M.A."/>
        </authorList>
    </citation>
    <scope>NUCLEOTIDE SEQUENCE [LARGE SCALE GENOMIC DNA]</scope>
    <source>
        <strain evidence="9 10">B1</strain>
    </source>
</reference>
<sequence length="309" mass="32000">MLSVLLIVLPIFALIGAGWIARRSGVLGPHATGEINRFVVWLALPALLFDIVAKARWSDIWQPGFVAVFGIGAGLSFAATLLLRRRGGRHLADATVDGLNAGYANTGFIGFPLAVTILGPASLAPTLVATIITVCLLFAVALILIEIGMQSERRPGHMMAKVARSLATNPLLVAPLVGGLFLAFSIPLPAPLDKFLSLLGGAASPCALVALGLFIAEKREGAPPAAGAVGFLVGMKLLVQPLLTGALALVFRLPPALAATAVLMAALPTGTGPFMVAEFYGREAGITARVVLVSTIASLVTITLYLSLR</sequence>
<keyword evidence="5 8" id="KW-0812">Transmembrane</keyword>
<organism evidence="9 10">
    <name type="scientific">Sphingobium yanoikuyae</name>
    <name type="common">Sphingomonas yanoikuyae</name>
    <dbReference type="NCBI Taxonomy" id="13690"/>
    <lineage>
        <taxon>Bacteria</taxon>
        <taxon>Pseudomonadati</taxon>
        <taxon>Pseudomonadota</taxon>
        <taxon>Alphaproteobacteria</taxon>
        <taxon>Sphingomonadales</taxon>
        <taxon>Sphingomonadaceae</taxon>
        <taxon>Sphingobium</taxon>
    </lineage>
</organism>
<dbReference type="eggNOG" id="COG0679">
    <property type="taxonomic scope" value="Bacteria"/>
</dbReference>
<evidence type="ECO:0000256" key="8">
    <source>
        <dbReference type="SAM" id="Phobius"/>
    </source>
</evidence>
<gene>
    <name evidence="9" type="ORF">CP98_01283</name>
</gene>
<dbReference type="Proteomes" id="UP000028534">
    <property type="component" value="Unassembled WGS sequence"/>
</dbReference>
<evidence type="ECO:0000256" key="4">
    <source>
        <dbReference type="ARBA" id="ARBA00022475"/>
    </source>
</evidence>
<dbReference type="Gene3D" id="1.20.1530.20">
    <property type="match status" value="1"/>
</dbReference>
<dbReference type="InterPro" id="IPR004776">
    <property type="entry name" value="Mem_transp_PIN-like"/>
</dbReference>
<evidence type="ECO:0000256" key="6">
    <source>
        <dbReference type="ARBA" id="ARBA00022989"/>
    </source>
</evidence>
<dbReference type="PANTHER" id="PTHR36838:SF3">
    <property type="entry name" value="TRANSPORTER AUXIN EFFLUX CARRIER EC FAMILY"/>
    <property type="match status" value="1"/>
</dbReference>
<dbReference type="PANTHER" id="PTHR36838">
    <property type="entry name" value="AUXIN EFFLUX CARRIER FAMILY PROTEIN"/>
    <property type="match status" value="1"/>
</dbReference>
<comment type="subcellular location">
    <subcellularLocation>
        <location evidence="1">Cell membrane</location>
        <topology evidence="1">Multi-pass membrane protein</topology>
    </subcellularLocation>
</comment>
<name>A0A084EQ37_SPHYA</name>
<comment type="similarity">
    <text evidence="2">Belongs to the auxin efflux carrier (TC 2.A.69) family.</text>
</comment>
<evidence type="ECO:0000313" key="10">
    <source>
        <dbReference type="Proteomes" id="UP000028534"/>
    </source>
</evidence>
<evidence type="ECO:0000313" key="9">
    <source>
        <dbReference type="EMBL" id="KEZ20079.1"/>
    </source>
</evidence>
<feature type="transmembrane region" description="Helical" evidence="8">
    <location>
        <begin position="195"/>
        <end position="216"/>
    </location>
</feature>
<evidence type="ECO:0000256" key="3">
    <source>
        <dbReference type="ARBA" id="ARBA00022448"/>
    </source>
</evidence>
<dbReference type="AlphaFoldDB" id="A0A084EQ37"/>
<feature type="transmembrane region" description="Helical" evidence="8">
    <location>
        <begin position="64"/>
        <end position="83"/>
    </location>
</feature>
<keyword evidence="6 8" id="KW-1133">Transmembrane helix</keyword>
<feature type="transmembrane region" description="Helical" evidence="8">
    <location>
        <begin position="257"/>
        <end position="276"/>
    </location>
</feature>
<dbReference type="PATRIC" id="fig|13690.10.peg.1326"/>
<feature type="transmembrane region" description="Helical" evidence="8">
    <location>
        <begin position="228"/>
        <end position="251"/>
    </location>
</feature>
<feature type="transmembrane region" description="Helical" evidence="8">
    <location>
        <begin position="123"/>
        <end position="145"/>
    </location>
</feature>
<comment type="caution">
    <text evidence="9">The sequence shown here is derived from an EMBL/GenBank/DDBJ whole genome shotgun (WGS) entry which is preliminary data.</text>
</comment>
<protein>
    <submittedName>
        <fullName evidence="9">Auxin efflux carrier</fullName>
    </submittedName>
</protein>
<evidence type="ECO:0000256" key="7">
    <source>
        <dbReference type="ARBA" id="ARBA00023136"/>
    </source>
</evidence>
<dbReference type="GO" id="GO:0055085">
    <property type="term" value="P:transmembrane transport"/>
    <property type="evidence" value="ECO:0007669"/>
    <property type="project" value="InterPro"/>
</dbReference>
<feature type="transmembrane region" description="Helical" evidence="8">
    <location>
        <begin position="166"/>
        <end position="189"/>
    </location>
</feature>
<evidence type="ECO:0000256" key="1">
    <source>
        <dbReference type="ARBA" id="ARBA00004651"/>
    </source>
</evidence>
<accession>A0A084EQ37</accession>
<evidence type="ECO:0000256" key="5">
    <source>
        <dbReference type="ARBA" id="ARBA00022692"/>
    </source>
</evidence>